<evidence type="ECO:0000256" key="2">
    <source>
        <dbReference type="SAM" id="SignalP"/>
    </source>
</evidence>
<feature type="signal peptide" evidence="2">
    <location>
        <begin position="1"/>
        <end position="15"/>
    </location>
</feature>
<dbReference type="Proteomes" id="UP000736335">
    <property type="component" value="Unassembled WGS sequence"/>
</dbReference>
<dbReference type="EMBL" id="WIUZ02000022">
    <property type="protein sequence ID" value="KAF9778562.1"/>
    <property type="molecule type" value="Genomic_DNA"/>
</dbReference>
<proteinExistence type="predicted"/>
<comment type="caution">
    <text evidence="3">The sequence shown here is derived from an EMBL/GenBank/DDBJ whole genome shotgun (WGS) entry which is preliminary data.</text>
</comment>
<feature type="region of interest" description="Disordered" evidence="1">
    <location>
        <begin position="179"/>
        <end position="198"/>
    </location>
</feature>
<sequence>MWSPRWGRSVRVVFAALNLSSPPLFCGDSSDRANTVFVILKPVFKTPSVVTSTFLTKIIPGPTCPKRSATRAILHLGHRDSGTYAFGSEDKHRPYRIRPLRLEGYVLFNLSPSSTLNVRLYIFDLPLRCSPNRGRSTDILAVGKEVERYHSHHYSYAVWKFLGTGKPLCRGDSNQCTSPALHRRPTRERDPMPTLGPISLVDRGRSPVTGTIWSAVRHMPWQLICLSLIVG</sequence>
<evidence type="ECO:0008006" key="5">
    <source>
        <dbReference type="Google" id="ProtNLM"/>
    </source>
</evidence>
<reference evidence="3" key="1">
    <citation type="journal article" date="2020" name="Nat. Commun.">
        <title>Large-scale genome sequencing of mycorrhizal fungi provides insights into the early evolution of symbiotic traits.</title>
        <authorList>
            <person name="Miyauchi S."/>
            <person name="Kiss E."/>
            <person name="Kuo A."/>
            <person name="Drula E."/>
            <person name="Kohler A."/>
            <person name="Sanchez-Garcia M."/>
            <person name="Morin E."/>
            <person name="Andreopoulos B."/>
            <person name="Barry K.W."/>
            <person name="Bonito G."/>
            <person name="Buee M."/>
            <person name="Carver A."/>
            <person name="Chen C."/>
            <person name="Cichocki N."/>
            <person name="Clum A."/>
            <person name="Culley D."/>
            <person name="Crous P.W."/>
            <person name="Fauchery L."/>
            <person name="Girlanda M."/>
            <person name="Hayes R.D."/>
            <person name="Keri Z."/>
            <person name="LaButti K."/>
            <person name="Lipzen A."/>
            <person name="Lombard V."/>
            <person name="Magnuson J."/>
            <person name="Maillard F."/>
            <person name="Murat C."/>
            <person name="Nolan M."/>
            <person name="Ohm R.A."/>
            <person name="Pangilinan J."/>
            <person name="Pereira M.F."/>
            <person name="Perotto S."/>
            <person name="Peter M."/>
            <person name="Pfister S."/>
            <person name="Riley R."/>
            <person name="Sitrit Y."/>
            <person name="Stielow J.B."/>
            <person name="Szollosi G."/>
            <person name="Zifcakova L."/>
            <person name="Stursova M."/>
            <person name="Spatafora J.W."/>
            <person name="Tedersoo L."/>
            <person name="Vaario L.M."/>
            <person name="Yamada A."/>
            <person name="Yan M."/>
            <person name="Wang P."/>
            <person name="Xu J."/>
            <person name="Bruns T."/>
            <person name="Baldrian P."/>
            <person name="Vilgalys R."/>
            <person name="Dunand C."/>
            <person name="Henrissat B."/>
            <person name="Grigoriev I.V."/>
            <person name="Hibbett D."/>
            <person name="Nagy L.G."/>
            <person name="Martin F.M."/>
        </authorList>
    </citation>
    <scope>NUCLEOTIDE SEQUENCE</scope>
    <source>
        <strain evidence="3">UH-Tt-Lm1</strain>
    </source>
</reference>
<feature type="chain" id="PRO_5040489521" description="Secreted protein" evidence="2">
    <location>
        <begin position="16"/>
        <end position="231"/>
    </location>
</feature>
<evidence type="ECO:0000256" key="1">
    <source>
        <dbReference type="SAM" id="MobiDB-lite"/>
    </source>
</evidence>
<keyword evidence="2" id="KW-0732">Signal</keyword>
<reference evidence="3" key="2">
    <citation type="submission" date="2020-11" db="EMBL/GenBank/DDBJ databases">
        <authorList>
            <consortium name="DOE Joint Genome Institute"/>
            <person name="Kuo A."/>
            <person name="Miyauchi S."/>
            <person name="Kiss E."/>
            <person name="Drula E."/>
            <person name="Kohler A."/>
            <person name="Sanchez-Garcia M."/>
            <person name="Andreopoulos B."/>
            <person name="Barry K.W."/>
            <person name="Bonito G."/>
            <person name="Buee M."/>
            <person name="Carver A."/>
            <person name="Chen C."/>
            <person name="Cichocki N."/>
            <person name="Clum A."/>
            <person name="Culley D."/>
            <person name="Crous P.W."/>
            <person name="Fauchery L."/>
            <person name="Girlanda M."/>
            <person name="Hayes R."/>
            <person name="Keri Z."/>
            <person name="Labutti K."/>
            <person name="Lipzen A."/>
            <person name="Lombard V."/>
            <person name="Magnuson J."/>
            <person name="Maillard F."/>
            <person name="Morin E."/>
            <person name="Murat C."/>
            <person name="Nolan M."/>
            <person name="Ohm R."/>
            <person name="Pangilinan J."/>
            <person name="Pereira M."/>
            <person name="Perotto S."/>
            <person name="Peter M."/>
            <person name="Riley R."/>
            <person name="Sitrit Y."/>
            <person name="Stielow B."/>
            <person name="Szollosi G."/>
            <person name="Zifcakova L."/>
            <person name="Stursova M."/>
            <person name="Spatafora J.W."/>
            <person name="Tedersoo L."/>
            <person name="Vaario L.-M."/>
            <person name="Yamada A."/>
            <person name="Yan M."/>
            <person name="Wang P."/>
            <person name="Xu J."/>
            <person name="Bruns T."/>
            <person name="Baldrian P."/>
            <person name="Vilgalys R."/>
            <person name="Henrissat B."/>
            <person name="Grigoriev I.V."/>
            <person name="Hibbett D."/>
            <person name="Nagy L.G."/>
            <person name="Martin F.M."/>
        </authorList>
    </citation>
    <scope>NUCLEOTIDE SEQUENCE</scope>
    <source>
        <strain evidence="3">UH-Tt-Lm1</strain>
    </source>
</reference>
<accession>A0A9P6H3A5</accession>
<evidence type="ECO:0000313" key="4">
    <source>
        <dbReference type="Proteomes" id="UP000736335"/>
    </source>
</evidence>
<protein>
    <recommendedName>
        <fullName evidence="5">Secreted protein</fullName>
    </recommendedName>
</protein>
<name>A0A9P6H3A5_9AGAM</name>
<dbReference type="AlphaFoldDB" id="A0A9P6H3A5"/>
<keyword evidence="4" id="KW-1185">Reference proteome</keyword>
<gene>
    <name evidence="3" type="ORF">BJ322DRAFT_471660</name>
</gene>
<evidence type="ECO:0000313" key="3">
    <source>
        <dbReference type="EMBL" id="KAF9778562.1"/>
    </source>
</evidence>
<organism evidence="3 4">
    <name type="scientific">Thelephora terrestris</name>
    <dbReference type="NCBI Taxonomy" id="56493"/>
    <lineage>
        <taxon>Eukaryota</taxon>
        <taxon>Fungi</taxon>
        <taxon>Dikarya</taxon>
        <taxon>Basidiomycota</taxon>
        <taxon>Agaricomycotina</taxon>
        <taxon>Agaricomycetes</taxon>
        <taxon>Thelephorales</taxon>
        <taxon>Thelephoraceae</taxon>
        <taxon>Thelephora</taxon>
    </lineage>
</organism>